<keyword evidence="4 9" id="KW-0456">Lyase</keyword>
<reference evidence="11 12" key="1">
    <citation type="submission" date="2020-10" db="EMBL/GenBank/DDBJ databases">
        <title>Phylogeny of dyella-like bacteria.</title>
        <authorList>
            <person name="Fu J."/>
        </authorList>
    </citation>
    <scope>NUCLEOTIDE SEQUENCE [LARGE SCALE GENOMIC DNA]</scope>
    <source>
        <strain evidence="11 12">DHOB07</strain>
    </source>
</reference>
<feature type="domain" description="Tetrapyrrole biosynthesis uroporphyrinogen III synthase" evidence="10">
    <location>
        <begin position="28"/>
        <end position="249"/>
    </location>
</feature>
<name>A0ABW8IRQ7_9GAMM</name>
<dbReference type="EC" id="4.2.1.75" evidence="3 9"/>
<comment type="pathway">
    <text evidence="1 9">Porphyrin-containing compound metabolism; protoporphyrin-IX biosynthesis; coproporphyrinogen-III from 5-aminolevulinate: step 3/4.</text>
</comment>
<evidence type="ECO:0000259" key="10">
    <source>
        <dbReference type="Pfam" id="PF02602"/>
    </source>
</evidence>
<comment type="catalytic activity">
    <reaction evidence="8 9">
        <text>hydroxymethylbilane = uroporphyrinogen III + H2O</text>
        <dbReference type="Rhea" id="RHEA:18965"/>
        <dbReference type="ChEBI" id="CHEBI:15377"/>
        <dbReference type="ChEBI" id="CHEBI:57308"/>
        <dbReference type="ChEBI" id="CHEBI:57845"/>
        <dbReference type="EC" id="4.2.1.75"/>
    </reaction>
</comment>
<keyword evidence="5 9" id="KW-0627">Porphyrin biosynthesis</keyword>
<dbReference type="SUPFAM" id="SSF69618">
    <property type="entry name" value="HemD-like"/>
    <property type="match status" value="1"/>
</dbReference>
<evidence type="ECO:0000256" key="9">
    <source>
        <dbReference type="RuleBase" id="RU366031"/>
    </source>
</evidence>
<comment type="function">
    <text evidence="6 9">Catalyzes cyclization of the linear tetrapyrrole, hydroxymethylbilane, to the macrocyclic uroporphyrinogen III.</text>
</comment>
<protein>
    <recommendedName>
        <fullName evidence="7 9">Uroporphyrinogen-III synthase</fullName>
        <ecNumber evidence="3 9">4.2.1.75</ecNumber>
    </recommendedName>
</protein>
<evidence type="ECO:0000313" key="11">
    <source>
        <dbReference type="EMBL" id="MFK2872632.1"/>
    </source>
</evidence>
<proteinExistence type="inferred from homology"/>
<dbReference type="Proteomes" id="UP001620405">
    <property type="component" value="Unassembled WGS sequence"/>
</dbReference>
<evidence type="ECO:0000256" key="2">
    <source>
        <dbReference type="ARBA" id="ARBA00008133"/>
    </source>
</evidence>
<dbReference type="InterPro" id="IPR039793">
    <property type="entry name" value="UROS/Hem4"/>
</dbReference>
<gene>
    <name evidence="11" type="ORF">ISP13_03745</name>
</gene>
<evidence type="ECO:0000256" key="3">
    <source>
        <dbReference type="ARBA" id="ARBA00013109"/>
    </source>
</evidence>
<evidence type="ECO:0000256" key="7">
    <source>
        <dbReference type="ARBA" id="ARBA00040167"/>
    </source>
</evidence>
<dbReference type="InterPro" id="IPR003754">
    <property type="entry name" value="4pyrrol_synth_uPrphyn_synth"/>
</dbReference>
<dbReference type="PANTHER" id="PTHR38042:SF1">
    <property type="entry name" value="UROPORPHYRINOGEN-III SYNTHASE, CHLOROPLASTIC"/>
    <property type="match status" value="1"/>
</dbReference>
<evidence type="ECO:0000256" key="6">
    <source>
        <dbReference type="ARBA" id="ARBA00037589"/>
    </source>
</evidence>
<comment type="similarity">
    <text evidence="2 9">Belongs to the uroporphyrinogen-III synthase family.</text>
</comment>
<comment type="caution">
    <text evidence="11">The sequence shown here is derived from an EMBL/GenBank/DDBJ whole genome shotgun (WGS) entry which is preliminary data.</text>
</comment>
<organism evidence="11 12">
    <name type="scientific">Dyella lipolytica</name>
    <dbReference type="NCBI Taxonomy" id="1867835"/>
    <lineage>
        <taxon>Bacteria</taxon>
        <taxon>Pseudomonadati</taxon>
        <taxon>Pseudomonadota</taxon>
        <taxon>Gammaproteobacteria</taxon>
        <taxon>Lysobacterales</taxon>
        <taxon>Rhodanobacteraceae</taxon>
        <taxon>Dyella</taxon>
    </lineage>
</organism>
<evidence type="ECO:0000256" key="5">
    <source>
        <dbReference type="ARBA" id="ARBA00023244"/>
    </source>
</evidence>
<dbReference type="EMBL" id="JADIKG010000010">
    <property type="protein sequence ID" value="MFK2872632.1"/>
    <property type="molecule type" value="Genomic_DNA"/>
</dbReference>
<dbReference type="RefSeq" id="WP_284395012.1">
    <property type="nucleotide sequence ID" value="NZ_BSNQ01000001.1"/>
</dbReference>
<dbReference type="CDD" id="cd06578">
    <property type="entry name" value="HemD"/>
    <property type="match status" value="1"/>
</dbReference>
<evidence type="ECO:0000313" key="12">
    <source>
        <dbReference type="Proteomes" id="UP001620405"/>
    </source>
</evidence>
<evidence type="ECO:0000256" key="8">
    <source>
        <dbReference type="ARBA" id="ARBA00048617"/>
    </source>
</evidence>
<sequence length="259" mass="27339">MSVQSEQHGGPLGGCTIVITRPVGTGTALARQVRALGGIPLLLPGLSLRAAPDPETARTQWRQAQRDDVLIFTSPAAVRYAVALAPLVTRASVIAVGQGTARALHRHGIDAQVPAARQDSEGVLELPSLQQLHGRHVALITAPDGRGLLQEQLAARGASLREVHVYRRTAPRLDRRHIDAVLHLPDTACVLFSSAEAMQHLLALLPPSAQQRLCGITAIVSSERIAESARLSGFSRVYVAASAASADLLASACAVSMRP</sequence>
<accession>A0ABW8IRQ7</accession>
<evidence type="ECO:0000256" key="4">
    <source>
        <dbReference type="ARBA" id="ARBA00023239"/>
    </source>
</evidence>
<dbReference type="InterPro" id="IPR036108">
    <property type="entry name" value="4pyrrol_syn_uPrphyn_synt_sf"/>
</dbReference>
<evidence type="ECO:0000256" key="1">
    <source>
        <dbReference type="ARBA" id="ARBA00004772"/>
    </source>
</evidence>
<dbReference type="Pfam" id="PF02602">
    <property type="entry name" value="HEM4"/>
    <property type="match status" value="1"/>
</dbReference>
<keyword evidence="12" id="KW-1185">Reference proteome</keyword>
<dbReference type="PANTHER" id="PTHR38042">
    <property type="entry name" value="UROPORPHYRINOGEN-III SYNTHASE, CHLOROPLASTIC"/>
    <property type="match status" value="1"/>
</dbReference>
<dbReference type="Gene3D" id="3.40.50.10090">
    <property type="match status" value="2"/>
</dbReference>